<feature type="transmembrane region" description="Helical" evidence="1">
    <location>
        <begin position="37"/>
        <end position="56"/>
    </location>
</feature>
<organism evidence="2 3">
    <name type="scientific">Nonlabens ulvanivorans</name>
    <name type="common">Persicivirga ulvanivorans</name>
    <dbReference type="NCBI Taxonomy" id="906888"/>
    <lineage>
        <taxon>Bacteria</taxon>
        <taxon>Pseudomonadati</taxon>
        <taxon>Bacteroidota</taxon>
        <taxon>Flavobacteriia</taxon>
        <taxon>Flavobacteriales</taxon>
        <taxon>Flavobacteriaceae</taxon>
        <taxon>Nonlabens</taxon>
    </lineage>
</organism>
<sequence>MESFLDHLSTVYKTLLILAFLFYTIAISMGKNDFKPIFLYLMAGAFTEVMSKMITWDYFLVLGEKTNAPFFFLFTILQFVFLSYFFKKVIDCPVFAKYFKSSVIIVLIIGIIPYIFNPSWILEFSVWLPLMTIPLLLFFSAYYFIELLKNKMGYPFINIGLFIMLGTTLIFFMTMQFYEGVPPDVKILLRTLHVLPLTILHTLFIYECLLYFKSQIHRLTI</sequence>
<keyword evidence="1" id="KW-0472">Membrane</keyword>
<protein>
    <submittedName>
        <fullName evidence="2">Hypothetical transmembrane protein</fullName>
    </submittedName>
</protein>
<feature type="transmembrane region" description="Helical" evidence="1">
    <location>
        <begin position="98"/>
        <end position="116"/>
    </location>
</feature>
<feature type="transmembrane region" description="Helical" evidence="1">
    <location>
        <begin position="122"/>
        <end position="144"/>
    </location>
</feature>
<comment type="caution">
    <text evidence="2">The sequence shown here is derived from an EMBL/GenBank/DDBJ whole genome shotgun (WGS) entry which is preliminary data.</text>
</comment>
<feature type="transmembrane region" description="Helical" evidence="1">
    <location>
        <begin position="68"/>
        <end position="86"/>
    </location>
</feature>
<dbReference type="Proteomes" id="UP000029647">
    <property type="component" value="Unassembled WGS sequence"/>
</dbReference>
<keyword evidence="1 2" id="KW-0812">Transmembrane</keyword>
<proteinExistence type="predicted"/>
<evidence type="ECO:0000256" key="1">
    <source>
        <dbReference type="SAM" id="Phobius"/>
    </source>
</evidence>
<accession>A0A090WKZ6</accession>
<keyword evidence="1" id="KW-1133">Transmembrane helix</keyword>
<gene>
    <name evidence="2" type="ORF">JCM19275_2191</name>
</gene>
<evidence type="ECO:0000313" key="3">
    <source>
        <dbReference type="Proteomes" id="UP000029647"/>
    </source>
</evidence>
<name>A0A090WKZ6_NONUL</name>
<evidence type="ECO:0000313" key="2">
    <source>
        <dbReference type="EMBL" id="GAL76059.1"/>
    </source>
</evidence>
<feature type="transmembrane region" description="Helical" evidence="1">
    <location>
        <begin position="187"/>
        <end position="212"/>
    </location>
</feature>
<feature type="transmembrane region" description="Helical" evidence="1">
    <location>
        <begin position="156"/>
        <end position="175"/>
    </location>
</feature>
<dbReference type="AlphaFoldDB" id="A0A090WKZ6"/>
<feature type="transmembrane region" description="Helical" evidence="1">
    <location>
        <begin position="12"/>
        <end position="30"/>
    </location>
</feature>
<reference evidence="2 3" key="1">
    <citation type="journal article" date="2014" name="Genome Announc.">
        <title>Draft Genome Sequences of Marine Flavobacterium Nonlabens Strains NR17, NR24, NR27, NR32, NR33, and Ara13.</title>
        <authorList>
            <person name="Nakanishi M."/>
            <person name="Meirelles P."/>
            <person name="Suzuki R."/>
            <person name="Takatani N."/>
            <person name="Mino S."/>
            <person name="Suda W."/>
            <person name="Oshima K."/>
            <person name="Hattori M."/>
            <person name="Ohkuma M."/>
            <person name="Hosokawa M."/>
            <person name="Miyashita K."/>
            <person name="Thompson F.L."/>
            <person name="Niwa A."/>
            <person name="Sawabe T."/>
            <person name="Sawabe T."/>
        </authorList>
    </citation>
    <scope>NUCLEOTIDE SEQUENCE [LARGE SCALE GENOMIC DNA]</scope>
    <source>
        <strain evidence="3">JCM19275</strain>
    </source>
</reference>
<dbReference type="EMBL" id="BBNT01000008">
    <property type="protein sequence ID" value="GAL76059.1"/>
    <property type="molecule type" value="Genomic_DNA"/>
</dbReference>